<organism evidence="3 4">
    <name type="scientific">Coniophora puteana (strain RWD-64-598)</name>
    <name type="common">Brown rot fungus</name>
    <dbReference type="NCBI Taxonomy" id="741705"/>
    <lineage>
        <taxon>Eukaryota</taxon>
        <taxon>Fungi</taxon>
        <taxon>Dikarya</taxon>
        <taxon>Basidiomycota</taxon>
        <taxon>Agaricomycotina</taxon>
        <taxon>Agaricomycetes</taxon>
        <taxon>Agaricomycetidae</taxon>
        <taxon>Boletales</taxon>
        <taxon>Coniophorineae</taxon>
        <taxon>Coniophoraceae</taxon>
        <taxon>Coniophora</taxon>
    </lineage>
</organism>
<keyword evidence="2" id="KW-1133">Transmembrane helix</keyword>
<feature type="compositionally biased region" description="Pro residues" evidence="1">
    <location>
        <begin position="311"/>
        <end position="323"/>
    </location>
</feature>
<accession>A0A5M3MU57</accession>
<evidence type="ECO:0000313" key="4">
    <source>
        <dbReference type="Proteomes" id="UP000053558"/>
    </source>
</evidence>
<comment type="caution">
    <text evidence="3">The sequence shown here is derived from an EMBL/GenBank/DDBJ whole genome shotgun (WGS) entry which is preliminary data.</text>
</comment>
<dbReference type="RefSeq" id="XP_007766499.1">
    <property type="nucleotide sequence ID" value="XM_007768309.1"/>
</dbReference>
<dbReference type="AlphaFoldDB" id="A0A5M3MU57"/>
<name>A0A5M3MU57_CONPW</name>
<feature type="region of interest" description="Disordered" evidence="1">
    <location>
        <begin position="71"/>
        <end position="91"/>
    </location>
</feature>
<keyword evidence="2" id="KW-0472">Membrane</keyword>
<keyword evidence="2" id="KW-0812">Transmembrane</keyword>
<dbReference type="OrthoDB" id="2576334at2759"/>
<gene>
    <name evidence="3" type="ORF">CONPUDRAFT_80941</name>
</gene>
<feature type="region of interest" description="Disordered" evidence="1">
    <location>
        <begin position="164"/>
        <end position="198"/>
    </location>
</feature>
<feature type="compositionally biased region" description="Low complexity" evidence="1">
    <location>
        <begin position="269"/>
        <end position="298"/>
    </location>
</feature>
<reference evidence="4" key="1">
    <citation type="journal article" date="2012" name="Science">
        <title>The Paleozoic origin of enzymatic lignin decomposition reconstructed from 31 fungal genomes.</title>
        <authorList>
            <person name="Floudas D."/>
            <person name="Binder M."/>
            <person name="Riley R."/>
            <person name="Barry K."/>
            <person name="Blanchette R.A."/>
            <person name="Henrissat B."/>
            <person name="Martinez A.T."/>
            <person name="Otillar R."/>
            <person name="Spatafora J.W."/>
            <person name="Yadav J.S."/>
            <person name="Aerts A."/>
            <person name="Benoit I."/>
            <person name="Boyd A."/>
            <person name="Carlson A."/>
            <person name="Copeland A."/>
            <person name="Coutinho P.M."/>
            <person name="de Vries R.P."/>
            <person name="Ferreira P."/>
            <person name="Findley K."/>
            <person name="Foster B."/>
            <person name="Gaskell J."/>
            <person name="Glotzer D."/>
            <person name="Gorecki P."/>
            <person name="Heitman J."/>
            <person name="Hesse C."/>
            <person name="Hori C."/>
            <person name="Igarashi K."/>
            <person name="Jurgens J.A."/>
            <person name="Kallen N."/>
            <person name="Kersten P."/>
            <person name="Kohler A."/>
            <person name="Kuees U."/>
            <person name="Kumar T.K.A."/>
            <person name="Kuo A."/>
            <person name="LaButti K."/>
            <person name="Larrondo L.F."/>
            <person name="Lindquist E."/>
            <person name="Ling A."/>
            <person name="Lombard V."/>
            <person name="Lucas S."/>
            <person name="Lundell T."/>
            <person name="Martin R."/>
            <person name="McLaughlin D.J."/>
            <person name="Morgenstern I."/>
            <person name="Morin E."/>
            <person name="Murat C."/>
            <person name="Nagy L.G."/>
            <person name="Nolan M."/>
            <person name="Ohm R.A."/>
            <person name="Patyshakuliyeva A."/>
            <person name="Rokas A."/>
            <person name="Ruiz-Duenas F.J."/>
            <person name="Sabat G."/>
            <person name="Salamov A."/>
            <person name="Samejima M."/>
            <person name="Schmutz J."/>
            <person name="Slot J.C."/>
            <person name="St John F."/>
            <person name="Stenlid J."/>
            <person name="Sun H."/>
            <person name="Sun S."/>
            <person name="Syed K."/>
            <person name="Tsang A."/>
            <person name="Wiebenga A."/>
            <person name="Young D."/>
            <person name="Pisabarro A."/>
            <person name="Eastwood D.C."/>
            <person name="Martin F."/>
            <person name="Cullen D."/>
            <person name="Grigoriev I.V."/>
            <person name="Hibbett D.S."/>
        </authorList>
    </citation>
    <scope>NUCLEOTIDE SEQUENCE [LARGE SCALE GENOMIC DNA]</scope>
    <source>
        <strain evidence="4">RWD-64-598 SS2</strain>
    </source>
</reference>
<feature type="transmembrane region" description="Helical" evidence="2">
    <location>
        <begin position="93"/>
        <end position="117"/>
    </location>
</feature>
<dbReference type="KEGG" id="cput:CONPUDRAFT_80941"/>
<proteinExistence type="predicted"/>
<dbReference type="GeneID" id="19210157"/>
<evidence type="ECO:0000256" key="2">
    <source>
        <dbReference type="SAM" id="Phobius"/>
    </source>
</evidence>
<keyword evidence="4" id="KW-1185">Reference proteome</keyword>
<protein>
    <submittedName>
        <fullName evidence="3">Uncharacterized protein</fullName>
    </submittedName>
</protein>
<sequence>MNYTVTLDGTESPTLNSSTYWFVPETTLFYQGGLDASKVHTLNLTQTSFEATDDPLKLGFDYVAVYGYQDPSSNSSSTNPNSDNSTSSHKSPVGGVVAGAVVGALALGLAIFVFVWWRRRRTRTRPNRIELLTEVGTTKMDMGNIGLGCGASPSATPLISADTGAGRREGGKFSHVHGSSLSASSSGGYDSARSVPRSATETPSLGYVAAMSDLGSDAGSGVPEGTAIASSGVLSRFNSTGEHASWRGQGLAGVSEETRSLGNNEKSPRVLSPSLRSLASSAALGSPITPGPGQNAAHGQGGAGAGTCGRPLPPPPGTTPSSPPVQIHSMYMHPPQQHSRDVVRSLVQEHVQHGQVQQPGGTGNNEEVDRILEMIAARIDQPEDHSMPPPEYPRR</sequence>
<evidence type="ECO:0000256" key="1">
    <source>
        <dbReference type="SAM" id="MobiDB-lite"/>
    </source>
</evidence>
<evidence type="ECO:0000313" key="3">
    <source>
        <dbReference type="EMBL" id="EIW82698.1"/>
    </source>
</evidence>
<dbReference type="Proteomes" id="UP000053558">
    <property type="component" value="Unassembled WGS sequence"/>
</dbReference>
<dbReference type="EMBL" id="JH711576">
    <property type="protein sequence ID" value="EIW82698.1"/>
    <property type="molecule type" value="Genomic_DNA"/>
</dbReference>
<feature type="region of interest" description="Disordered" evidence="1">
    <location>
        <begin position="242"/>
        <end position="342"/>
    </location>
</feature>
<feature type="compositionally biased region" description="Low complexity" evidence="1">
    <location>
        <begin position="176"/>
        <end position="195"/>
    </location>
</feature>